<reference evidence="2 3" key="1">
    <citation type="submission" date="2018-05" db="EMBL/GenBank/DDBJ databases">
        <title>Evolution of GPA BGCs.</title>
        <authorList>
            <person name="Waglechner N."/>
            <person name="Wright G.D."/>
        </authorList>
    </citation>
    <scope>NUCLEOTIDE SEQUENCE [LARGE SCALE GENOMIC DNA]</scope>
    <source>
        <strain evidence="2 3">DSM 5908</strain>
    </source>
</reference>
<organism evidence="2 3">
    <name type="scientific">Amycolatopsis balhimycina DSM 5908</name>
    <dbReference type="NCBI Taxonomy" id="1081091"/>
    <lineage>
        <taxon>Bacteria</taxon>
        <taxon>Bacillati</taxon>
        <taxon>Actinomycetota</taxon>
        <taxon>Actinomycetes</taxon>
        <taxon>Pseudonocardiales</taxon>
        <taxon>Pseudonocardiaceae</taxon>
        <taxon>Amycolatopsis</taxon>
    </lineage>
</organism>
<dbReference type="AlphaFoldDB" id="A0A428VY26"/>
<comment type="caution">
    <text evidence="2">The sequence shown here is derived from an EMBL/GenBank/DDBJ whole genome shotgun (WGS) entry which is preliminary data.</text>
</comment>
<proteinExistence type="predicted"/>
<name>A0A428VY26_AMYBA</name>
<keyword evidence="3" id="KW-1185">Reference proteome</keyword>
<accession>A0A428VY26</accession>
<dbReference type="EMBL" id="QHHU01000099">
    <property type="protein sequence ID" value="RSM35725.1"/>
    <property type="molecule type" value="Genomic_DNA"/>
</dbReference>
<evidence type="ECO:0000313" key="3">
    <source>
        <dbReference type="Proteomes" id="UP000286716"/>
    </source>
</evidence>
<protein>
    <submittedName>
        <fullName evidence="2">Uncharacterized protein</fullName>
    </submittedName>
</protein>
<evidence type="ECO:0000256" key="1">
    <source>
        <dbReference type="SAM" id="MobiDB-lite"/>
    </source>
</evidence>
<evidence type="ECO:0000313" key="2">
    <source>
        <dbReference type="EMBL" id="RSM35725.1"/>
    </source>
</evidence>
<sequence>MTAAAGNAKTGSRSAEWRCGGGRRERERRAHAAPGRCIDESGPDLPVLRTQTDGQVGDGDRFAGGERGDRWSLAGGVLQFLDLVSPPVGGREFLLGQPVREGQDKGSVGGQRQQGVAVGVVQEVRGA</sequence>
<gene>
    <name evidence="2" type="ORF">DMA12_43185</name>
</gene>
<dbReference type="Proteomes" id="UP000286716">
    <property type="component" value="Unassembled WGS sequence"/>
</dbReference>
<feature type="region of interest" description="Disordered" evidence="1">
    <location>
        <begin position="1"/>
        <end position="58"/>
    </location>
</feature>